<comment type="caution">
    <text evidence="1">The sequence shown here is derived from an EMBL/GenBank/DDBJ whole genome shotgun (WGS) entry which is preliminary data.</text>
</comment>
<evidence type="ECO:0000313" key="1">
    <source>
        <dbReference type="EMBL" id="GLT17174.1"/>
    </source>
</evidence>
<evidence type="ECO:0000313" key="2">
    <source>
        <dbReference type="Proteomes" id="UP001157138"/>
    </source>
</evidence>
<evidence type="ECO:0008006" key="3">
    <source>
        <dbReference type="Google" id="ProtNLM"/>
    </source>
</evidence>
<reference evidence="2" key="1">
    <citation type="journal article" date="2019" name="Int. J. Syst. Evol. Microbiol.">
        <title>The Global Catalogue of Microorganisms (GCM) 10K type strain sequencing project: providing services to taxonomists for standard genome sequencing and annotation.</title>
        <authorList>
            <consortium name="The Broad Institute Genomics Platform"/>
            <consortium name="The Broad Institute Genome Sequencing Center for Infectious Disease"/>
            <person name="Wu L."/>
            <person name="Ma J."/>
        </authorList>
    </citation>
    <scope>NUCLEOTIDE SEQUENCE [LARGE SCALE GENOMIC DNA]</scope>
    <source>
        <strain evidence="2">NBRC 108723</strain>
    </source>
</reference>
<keyword evidence="2" id="KW-1185">Reference proteome</keyword>
<protein>
    <recommendedName>
        <fullName evidence="3">Immunity protein 43 domain-containing protein</fullName>
    </recommendedName>
</protein>
<accession>A0ABQ6EVZ4</accession>
<organism evidence="1 2">
    <name type="scientific">Vibrio zhanjiangensis</name>
    <dbReference type="NCBI Taxonomy" id="1046128"/>
    <lineage>
        <taxon>Bacteria</taxon>
        <taxon>Pseudomonadati</taxon>
        <taxon>Pseudomonadota</taxon>
        <taxon>Gammaproteobacteria</taxon>
        <taxon>Vibrionales</taxon>
        <taxon>Vibrionaceae</taxon>
        <taxon>Vibrio</taxon>
    </lineage>
</organism>
<sequence length="190" mass="22223">MKYDQEYYIISPDFDIEGYSVIPSDSTGLRRFHYRELVYGEPALRFSTKNGQQLGDDIPMLFCTPSFIISEDLKEIFDDSVYGGKLYPAIINDTMHHYLLINIYDSLDCWDRERSVYEIDDPDDEAHVIKYSLNSAILDKIPESKRLIFKMGGDDLAPVVVHKTIKRKLEQKIPYLKFYCIESYELGDEY</sequence>
<dbReference type="EMBL" id="BSPW01000021">
    <property type="protein sequence ID" value="GLT17174.1"/>
    <property type="molecule type" value="Genomic_DNA"/>
</dbReference>
<dbReference type="Proteomes" id="UP001157138">
    <property type="component" value="Unassembled WGS sequence"/>
</dbReference>
<proteinExistence type="predicted"/>
<dbReference type="RefSeq" id="WP_284191088.1">
    <property type="nucleotide sequence ID" value="NZ_BSPW01000021.1"/>
</dbReference>
<name>A0ABQ6EVZ4_9VIBR</name>
<gene>
    <name evidence="1" type="ORF">GCM10007938_09510</name>
</gene>